<dbReference type="AlphaFoldDB" id="A0AAW1QR73"/>
<reference evidence="2 3" key="1">
    <citation type="journal article" date="2024" name="Nat. Commun.">
        <title>Phylogenomics reveals the evolutionary origins of lichenization in chlorophyte algae.</title>
        <authorList>
            <person name="Puginier C."/>
            <person name="Libourel C."/>
            <person name="Otte J."/>
            <person name="Skaloud P."/>
            <person name="Haon M."/>
            <person name="Grisel S."/>
            <person name="Petersen M."/>
            <person name="Berrin J.G."/>
            <person name="Delaux P.M."/>
            <person name="Dal Grande F."/>
            <person name="Keller J."/>
        </authorList>
    </citation>
    <scope>NUCLEOTIDE SEQUENCE [LARGE SCALE GENOMIC DNA]</scope>
    <source>
        <strain evidence="2 3">SAG 2043</strain>
    </source>
</reference>
<keyword evidence="3" id="KW-1185">Reference proteome</keyword>
<dbReference type="Proteomes" id="UP001489004">
    <property type="component" value="Unassembled WGS sequence"/>
</dbReference>
<name>A0AAW1QR73_9CHLO</name>
<comment type="caution">
    <text evidence="2">The sequence shown here is derived from an EMBL/GenBank/DDBJ whole genome shotgun (WGS) entry which is preliminary data.</text>
</comment>
<accession>A0AAW1QR73</accession>
<proteinExistence type="predicted"/>
<evidence type="ECO:0000256" key="1">
    <source>
        <dbReference type="SAM" id="MobiDB-lite"/>
    </source>
</evidence>
<dbReference type="EMBL" id="JALJOR010000002">
    <property type="protein sequence ID" value="KAK9823913.1"/>
    <property type="molecule type" value="Genomic_DNA"/>
</dbReference>
<protein>
    <submittedName>
        <fullName evidence="2">Uncharacterized protein</fullName>
    </submittedName>
</protein>
<evidence type="ECO:0000313" key="2">
    <source>
        <dbReference type="EMBL" id="KAK9823913.1"/>
    </source>
</evidence>
<feature type="region of interest" description="Disordered" evidence="1">
    <location>
        <begin position="93"/>
        <end position="112"/>
    </location>
</feature>
<organism evidence="2 3">
    <name type="scientific">[Myrmecia] bisecta</name>
    <dbReference type="NCBI Taxonomy" id="41462"/>
    <lineage>
        <taxon>Eukaryota</taxon>
        <taxon>Viridiplantae</taxon>
        <taxon>Chlorophyta</taxon>
        <taxon>core chlorophytes</taxon>
        <taxon>Trebouxiophyceae</taxon>
        <taxon>Trebouxiales</taxon>
        <taxon>Trebouxiaceae</taxon>
        <taxon>Myrmecia</taxon>
    </lineage>
</organism>
<gene>
    <name evidence="2" type="ORF">WJX72_006316</name>
</gene>
<sequence>MPAVLQSPPSENCGKGDQAHDVYGEPGVAGTYAEAQAPCHAQRARILRLLVQRRKVSPAWQAHMLRLRRPIMRNARGSRGCWCRDVRQAGLGRQTCQARAPRQGQRAKGFSR</sequence>
<evidence type="ECO:0000313" key="3">
    <source>
        <dbReference type="Proteomes" id="UP001489004"/>
    </source>
</evidence>
<feature type="region of interest" description="Disordered" evidence="1">
    <location>
        <begin position="1"/>
        <end position="20"/>
    </location>
</feature>